<dbReference type="InterPro" id="IPR023799">
    <property type="entry name" value="RbfA_dom_sf"/>
</dbReference>
<dbReference type="PANTHER" id="PTHR14725:SF0">
    <property type="entry name" value="RIBOSOME-BINDING FACTOR A, MITOCHONDRIAL-RELATED"/>
    <property type="match status" value="1"/>
</dbReference>
<dbReference type="SUPFAM" id="SSF89919">
    <property type="entry name" value="Ribosome-binding factor A, RbfA"/>
    <property type="match status" value="1"/>
</dbReference>
<proteinExistence type="predicted"/>
<gene>
    <name evidence="2" type="ORF">NEZAVI_LOCUS4091</name>
</gene>
<dbReference type="OrthoDB" id="418445at2759"/>
<evidence type="ECO:0008006" key="4">
    <source>
        <dbReference type="Google" id="ProtNLM"/>
    </source>
</evidence>
<sequence length="251" mass="29125">MLPNQCSKVFARSFSGTPVLFAKYSRESRFMSKIMSRNTIKKHYKVVNVATPTLFPEKNAKVINKRRVAVLNKLFMKNITDILSTGNIDPLLMDLGLEISKVAITPDFLHLNVFWYTQIWNNEENIEHRLLTAAPKIHHELSQLKLMGFIPKICFIKDRKRNQIEELEHLFQTLSLSKREGTDETDEDDVISDEPQYTNLPSMTSNIYGLDHEMIMKKVVVNIGKRINKLKTDDKQDQFSPDNRDAEENKI</sequence>
<dbReference type="PANTHER" id="PTHR14725">
    <property type="entry name" value="RIBOSOME-BINDING FACTOR A, MITOCHONDRIAL-RELATED"/>
    <property type="match status" value="1"/>
</dbReference>
<evidence type="ECO:0000313" key="2">
    <source>
        <dbReference type="EMBL" id="CAH1393415.1"/>
    </source>
</evidence>
<evidence type="ECO:0000313" key="3">
    <source>
        <dbReference type="Proteomes" id="UP001152798"/>
    </source>
</evidence>
<dbReference type="GO" id="GO:0006364">
    <property type="term" value="P:rRNA processing"/>
    <property type="evidence" value="ECO:0007669"/>
    <property type="project" value="InterPro"/>
</dbReference>
<protein>
    <recommendedName>
        <fullName evidence="4">Ribosome-binding factor A, mitochondrial</fullName>
    </recommendedName>
</protein>
<organism evidence="2 3">
    <name type="scientific">Nezara viridula</name>
    <name type="common">Southern green stink bug</name>
    <name type="synonym">Cimex viridulus</name>
    <dbReference type="NCBI Taxonomy" id="85310"/>
    <lineage>
        <taxon>Eukaryota</taxon>
        <taxon>Metazoa</taxon>
        <taxon>Ecdysozoa</taxon>
        <taxon>Arthropoda</taxon>
        <taxon>Hexapoda</taxon>
        <taxon>Insecta</taxon>
        <taxon>Pterygota</taxon>
        <taxon>Neoptera</taxon>
        <taxon>Paraneoptera</taxon>
        <taxon>Hemiptera</taxon>
        <taxon>Heteroptera</taxon>
        <taxon>Panheteroptera</taxon>
        <taxon>Pentatomomorpha</taxon>
        <taxon>Pentatomoidea</taxon>
        <taxon>Pentatomidae</taxon>
        <taxon>Pentatominae</taxon>
        <taxon>Nezara</taxon>
    </lineage>
</organism>
<dbReference type="Proteomes" id="UP001152798">
    <property type="component" value="Chromosome 2"/>
</dbReference>
<reference evidence="2" key="1">
    <citation type="submission" date="2022-01" db="EMBL/GenBank/DDBJ databases">
        <authorList>
            <person name="King R."/>
        </authorList>
    </citation>
    <scope>NUCLEOTIDE SEQUENCE</scope>
</reference>
<dbReference type="EMBL" id="OV725078">
    <property type="protein sequence ID" value="CAH1393415.1"/>
    <property type="molecule type" value="Genomic_DNA"/>
</dbReference>
<accession>A0A9P0EBE8</accession>
<name>A0A9P0EBE8_NEZVI</name>
<dbReference type="AlphaFoldDB" id="A0A9P0EBE8"/>
<dbReference type="InterPro" id="IPR000238">
    <property type="entry name" value="RbfA"/>
</dbReference>
<dbReference type="InterPro" id="IPR039212">
    <property type="entry name" value="RBFA_mitochondrial"/>
</dbReference>
<feature type="region of interest" description="Disordered" evidence="1">
    <location>
        <begin position="232"/>
        <end position="251"/>
    </location>
</feature>
<dbReference type="InterPro" id="IPR015946">
    <property type="entry name" value="KH_dom-like_a/b"/>
</dbReference>
<keyword evidence="3" id="KW-1185">Reference proteome</keyword>
<dbReference type="Pfam" id="PF02033">
    <property type="entry name" value="RBFA"/>
    <property type="match status" value="1"/>
</dbReference>
<dbReference type="Gene3D" id="3.30.300.20">
    <property type="match status" value="1"/>
</dbReference>
<evidence type="ECO:0000256" key="1">
    <source>
        <dbReference type="SAM" id="MobiDB-lite"/>
    </source>
</evidence>